<organism evidence="2">
    <name type="scientific">Oryza glumipatula</name>
    <dbReference type="NCBI Taxonomy" id="40148"/>
    <lineage>
        <taxon>Eukaryota</taxon>
        <taxon>Viridiplantae</taxon>
        <taxon>Streptophyta</taxon>
        <taxon>Embryophyta</taxon>
        <taxon>Tracheophyta</taxon>
        <taxon>Spermatophyta</taxon>
        <taxon>Magnoliopsida</taxon>
        <taxon>Liliopsida</taxon>
        <taxon>Poales</taxon>
        <taxon>Poaceae</taxon>
        <taxon>BOP clade</taxon>
        <taxon>Oryzoideae</taxon>
        <taxon>Oryzeae</taxon>
        <taxon>Oryzinae</taxon>
        <taxon>Oryza</taxon>
    </lineage>
</organism>
<keyword evidence="3" id="KW-1185">Reference proteome</keyword>
<evidence type="ECO:0000313" key="3">
    <source>
        <dbReference type="Proteomes" id="UP000026961"/>
    </source>
</evidence>
<evidence type="ECO:0000256" key="1">
    <source>
        <dbReference type="SAM" id="MobiDB-lite"/>
    </source>
</evidence>
<feature type="compositionally biased region" description="Basic and acidic residues" evidence="1">
    <location>
        <begin position="99"/>
        <end position="113"/>
    </location>
</feature>
<dbReference type="HOGENOM" id="CLU_1818849_0_0_1"/>
<proteinExistence type="predicted"/>
<accession>A0A0D9YHD5</accession>
<feature type="region of interest" description="Disordered" evidence="1">
    <location>
        <begin position="1"/>
        <end position="20"/>
    </location>
</feature>
<sequence>MATDMTTRSALQSARASPSIAATFTLSDVTNSANTAWASAPPPGEAPGSDVAGGGGLDRRRGGAKGSGCAGGRRPCGSHVGGGSALPRTRVGRRRRRPETKGGAERGRSERAKGSSWPGGAIPSFVLSSGEGEAGGVSGSDG</sequence>
<dbReference type="AlphaFoldDB" id="A0A0D9YHD5"/>
<dbReference type="EnsemblPlants" id="OGLUM01G41420.1">
    <property type="protein sequence ID" value="OGLUM01G41420.1"/>
    <property type="gene ID" value="OGLUM01G41420"/>
</dbReference>
<dbReference type="Gramene" id="OGLUM01G41420.1">
    <property type="protein sequence ID" value="OGLUM01G41420.1"/>
    <property type="gene ID" value="OGLUM01G41420"/>
</dbReference>
<reference evidence="2" key="3">
    <citation type="submission" date="2018-05" db="EMBL/GenBank/DDBJ databases">
        <title>OgluRS3 (Oryza glumaepatula Reference Sequence Version 3).</title>
        <authorList>
            <person name="Zhang J."/>
            <person name="Kudrna D."/>
            <person name="Lee S."/>
            <person name="Talag J."/>
            <person name="Welchert J."/>
            <person name="Wing R.A."/>
        </authorList>
    </citation>
    <scope>NUCLEOTIDE SEQUENCE [LARGE SCALE GENOMIC DNA]</scope>
</reference>
<name>A0A0D9YHD5_9ORYZ</name>
<reference evidence="2" key="1">
    <citation type="submission" date="2013-08" db="EMBL/GenBank/DDBJ databases">
        <title>Oryza genome evolution.</title>
        <authorList>
            <person name="Wing R.A."/>
            <person name="Panaud O."/>
            <person name="Oliveira A.C."/>
        </authorList>
    </citation>
    <scope>NUCLEOTIDE SEQUENCE</scope>
</reference>
<feature type="compositionally biased region" description="Gly residues" evidence="1">
    <location>
        <begin position="132"/>
        <end position="142"/>
    </location>
</feature>
<reference evidence="2" key="2">
    <citation type="submission" date="2015-04" db="UniProtKB">
        <authorList>
            <consortium name="EnsemblPlants"/>
        </authorList>
    </citation>
    <scope>IDENTIFICATION</scope>
</reference>
<feature type="region of interest" description="Disordered" evidence="1">
    <location>
        <begin position="34"/>
        <end position="142"/>
    </location>
</feature>
<dbReference type="Proteomes" id="UP000026961">
    <property type="component" value="Chromosome 1"/>
</dbReference>
<protein>
    <submittedName>
        <fullName evidence="2">Uncharacterized protein</fullName>
    </submittedName>
</protein>
<evidence type="ECO:0000313" key="2">
    <source>
        <dbReference type="EnsemblPlants" id="OGLUM01G41420.1"/>
    </source>
</evidence>